<evidence type="ECO:0000256" key="4">
    <source>
        <dbReference type="ARBA" id="ARBA00022989"/>
    </source>
</evidence>
<comment type="subcellular location">
    <subcellularLocation>
        <location evidence="1">Membrane</location>
        <topology evidence="1">Multi-pass membrane protein</topology>
    </subcellularLocation>
</comment>
<feature type="transmembrane region" description="Helical" evidence="6">
    <location>
        <begin position="185"/>
        <end position="202"/>
    </location>
</feature>
<dbReference type="PANTHER" id="PTHR42948">
    <property type="entry name" value="TRANSPORTER"/>
    <property type="match status" value="1"/>
</dbReference>
<dbReference type="InterPro" id="IPR000175">
    <property type="entry name" value="Na/ntran_symport"/>
</dbReference>
<dbReference type="InterPro" id="IPR037272">
    <property type="entry name" value="SNS_sf"/>
</dbReference>
<feature type="transmembrane region" description="Helical" evidence="6">
    <location>
        <begin position="353"/>
        <end position="371"/>
    </location>
</feature>
<dbReference type="RefSeq" id="WP_068153208.1">
    <property type="nucleotide sequence ID" value="NZ_JBHSCR010000003.1"/>
</dbReference>
<sequence>MAGASSGGNSAYPSFSSRIAFIIVTAGSAVGLGNVWGFPYVAGQNGGGGFVLIYLLALAFVAAPAFMAELMLGRMGKASPPNALGRLQAKAGSRLHWPLVGWTGLVGTILVLSFYAVIAGQAMDYAIEAAKGGFAGWSDHEVQALDADFKSSMPMMALWSAIFMGLTALIVSFDINTGLEKAGKVMMPALLMILLGMVIYSGNTGDFGAAVDFLFGFHKMDVTPRLFLEAVGQAFFTLGVGVGGIMTYGSYMGSNVNLPRATLWIVAMDLFVALAAGLAIFPLVFSSGVSAAAGPGLVFLTLPLIFADIPGGAVVAFAFFLLLTFAAVTSSISLLSPTVARLEEAGWSRRKGAVLMASLAVIISLLTAYSFAGGKHVFPLAALGLDGMTFFDLIREGVSNFILPLSGLAYALMVGWALSREEVRKALPMEDGLMFRLWHGVIRYVAPICITALFIGAVAG</sequence>
<feature type="transmembrane region" description="Helical" evidence="6">
    <location>
        <begin position="156"/>
        <end position="173"/>
    </location>
</feature>
<dbReference type="Proteomes" id="UP001595776">
    <property type="component" value="Unassembled WGS sequence"/>
</dbReference>
<protein>
    <submittedName>
        <fullName evidence="7">Sodium-dependent transporter</fullName>
    </submittedName>
</protein>
<feature type="transmembrane region" description="Helical" evidence="6">
    <location>
        <begin position="438"/>
        <end position="459"/>
    </location>
</feature>
<keyword evidence="2" id="KW-0813">Transport</keyword>
<dbReference type="EMBL" id="JBHSCR010000003">
    <property type="protein sequence ID" value="MFC4347506.1"/>
    <property type="molecule type" value="Genomic_DNA"/>
</dbReference>
<keyword evidence="8" id="KW-1185">Reference proteome</keyword>
<reference evidence="8" key="1">
    <citation type="journal article" date="2019" name="Int. J. Syst. Evol. Microbiol.">
        <title>The Global Catalogue of Microorganisms (GCM) 10K type strain sequencing project: providing services to taxonomists for standard genome sequencing and annotation.</title>
        <authorList>
            <consortium name="The Broad Institute Genomics Platform"/>
            <consortium name="The Broad Institute Genome Sequencing Center for Infectious Disease"/>
            <person name="Wu L."/>
            <person name="Ma J."/>
        </authorList>
    </citation>
    <scope>NUCLEOTIDE SEQUENCE [LARGE SCALE GENOMIC DNA]</scope>
    <source>
        <strain evidence="8">CGMCC 1.15304</strain>
    </source>
</reference>
<feature type="transmembrane region" description="Helical" evidence="6">
    <location>
        <begin position="305"/>
        <end position="332"/>
    </location>
</feature>
<evidence type="ECO:0000313" key="7">
    <source>
        <dbReference type="EMBL" id="MFC4347506.1"/>
    </source>
</evidence>
<dbReference type="InterPro" id="IPR047218">
    <property type="entry name" value="YocR/YhdH-like"/>
</dbReference>
<gene>
    <name evidence="7" type="ORF">ACFO5Q_06570</name>
</gene>
<feature type="transmembrane region" description="Helical" evidence="6">
    <location>
        <begin position="95"/>
        <end position="118"/>
    </location>
</feature>
<dbReference type="PANTHER" id="PTHR42948:SF1">
    <property type="entry name" value="TRANSPORTER"/>
    <property type="match status" value="1"/>
</dbReference>
<evidence type="ECO:0000256" key="3">
    <source>
        <dbReference type="ARBA" id="ARBA00022692"/>
    </source>
</evidence>
<evidence type="ECO:0000313" key="8">
    <source>
        <dbReference type="Proteomes" id="UP001595776"/>
    </source>
</evidence>
<dbReference type="PROSITE" id="PS50267">
    <property type="entry name" value="NA_NEUROTRAN_SYMP_3"/>
    <property type="match status" value="1"/>
</dbReference>
<proteinExistence type="predicted"/>
<dbReference type="NCBIfam" id="NF037979">
    <property type="entry name" value="Na_transp"/>
    <property type="match status" value="1"/>
</dbReference>
<feature type="transmembrane region" description="Helical" evidence="6">
    <location>
        <begin position="230"/>
        <end position="251"/>
    </location>
</feature>
<feature type="transmembrane region" description="Helical" evidence="6">
    <location>
        <begin position="401"/>
        <end position="418"/>
    </location>
</feature>
<dbReference type="Pfam" id="PF00209">
    <property type="entry name" value="SNF"/>
    <property type="match status" value="2"/>
</dbReference>
<organism evidence="7 8">
    <name type="scientific">Kordiimonas lipolytica</name>
    <dbReference type="NCBI Taxonomy" id="1662421"/>
    <lineage>
        <taxon>Bacteria</taxon>
        <taxon>Pseudomonadati</taxon>
        <taxon>Pseudomonadota</taxon>
        <taxon>Alphaproteobacteria</taxon>
        <taxon>Kordiimonadales</taxon>
        <taxon>Kordiimonadaceae</taxon>
        <taxon>Kordiimonas</taxon>
    </lineage>
</organism>
<evidence type="ECO:0000256" key="2">
    <source>
        <dbReference type="ARBA" id="ARBA00022448"/>
    </source>
</evidence>
<dbReference type="CDD" id="cd10336">
    <property type="entry name" value="SLC6sbd_Tyt1-Like"/>
    <property type="match status" value="1"/>
</dbReference>
<name>A0ABV8U9K8_9PROT</name>
<keyword evidence="4 6" id="KW-1133">Transmembrane helix</keyword>
<accession>A0ABV8U9K8</accession>
<feature type="transmembrane region" description="Helical" evidence="6">
    <location>
        <begin position="263"/>
        <end position="285"/>
    </location>
</feature>
<keyword evidence="3 6" id="KW-0812">Transmembrane</keyword>
<evidence type="ECO:0000256" key="1">
    <source>
        <dbReference type="ARBA" id="ARBA00004141"/>
    </source>
</evidence>
<dbReference type="SUPFAM" id="SSF161070">
    <property type="entry name" value="SNF-like"/>
    <property type="match status" value="1"/>
</dbReference>
<comment type="caution">
    <text evidence="7">The sequence shown here is derived from an EMBL/GenBank/DDBJ whole genome shotgun (WGS) entry which is preliminary data.</text>
</comment>
<keyword evidence="5 6" id="KW-0472">Membrane</keyword>
<dbReference type="PRINTS" id="PR00176">
    <property type="entry name" value="NANEUSMPORT"/>
</dbReference>
<feature type="transmembrane region" description="Helical" evidence="6">
    <location>
        <begin position="51"/>
        <end position="74"/>
    </location>
</feature>
<evidence type="ECO:0000256" key="5">
    <source>
        <dbReference type="ARBA" id="ARBA00023136"/>
    </source>
</evidence>
<feature type="transmembrane region" description="Helical" evidence="6">
    <location>
        <begin position="19"/>
        <end position="39"/>
    </location>
</feature>
<evidence type="ECO:0000256" key="6">
    <source>
        <dbReference type="SAM" id="Phobius"/>
    </source>
</evidence>